<keyword evidence="1" id="KW-0456">Lyase</keyword>
<organism evidence="1">
    <name type="scientific">bioreactor metagenome</name>
    <dbReference type="NCBI Taxonomy" id="1076179"/>
    <lineage>
        <taxon>unclassified sequences</taxon>
        <taxon>metagenomes</taxon>
        <taxon>ecological metagenomes</taxon>
    </lineage>
</organism>
<name>A0A645E5G5_9ZZZZ</name>
<proteinExistence type="predicted"/>
<sequence length="239" mass="26888">MSIRQITREIANQFDIIYFSARKLGFARGGGICIREKEHMESMRELVPMFEGFLTYGGMSVREMEALTVGLEETMDEDVISQGPQFIEFMCNELIARGVPVITPPGGLGCHLNALEFLPHLDQHQYPAGALAAAVFIAGGVRGMERGTISEQREPDGSEPLASVELLRLAVPRRVFTMSQIKYAVDRIVWLHENRHLVGGLRWVEEPSSLRFFFGRLEAIGDWQEKLAAKFREDFGNSL</sequence>
<dbReference type="EMBL" id="VSSQ01043094">
    <property type="protein sequence ID" value="MPM96745.1"/>
    <property type="molecule type" value="Genomic_DNA"/>
</dbReference>
<reference evidence="1" key="1">
    <citation type="submission" date="2019-08" db="EMBL/GenBank/DDBJ databases">
        <authorList>
            <person name="Kucharzyk K."/>
            <person name="Murdoch R.W."/>
            <person name="Higgins S."/>
            <person name="Loffler F."/>
        </authorList>
    </citation>
    <scope>NUCLEOTIDE SEQUENCE</scope>
</reference>
<gene>
    <name evidence="1" type="primary">tpl_14</name>
    <name evidence="1" type="ORF">SDC9_143910</name>
</gene>
<protein>
    <submittedName>
        <fullName evidence="1">Tyrosine phenol-lyase</fullName>
        <ecNumber evidence="1">4.1.99.2</ecNumber>
    </submittedName>
</protein>
<evidence type="ECO:0000313" key="1">
    <source>
        <dbReference type="EMBL" id="MPM96745.1"/>
    </source>
</evidence>
<comment type="caution">
    <text evidence="1">The sequence shown here is derived from an EMBL/GenBank/DDBJ whole genome shotgun (WGS) entry which is preliminary data.</text>
</comment>
<dbReference type="AlphaFoldDB" id="A0A645E5G5"/>
<accession>A0A645E5G5</accession>
<dbReference type="InterPro" id="IPR015424">
    <property type="entry name" value="PyrdxlP-dep_Trfase"/>
</dbReference>
<dbReference type="InterPro" id="IPR015422">
    <property type="entry name" value="PyrdxlP-dep_Trfase_small"/>
</dbReference>
<dbReference type="SUPFAM" id="SSF53383">
    <property type="entry name" value="PLP-dependent transferases"/>
    <property type="match status" value="1"/>
</dbReference>
<dbReference type="InterPro" id="IPR015421">
    <property type="entry name" value="PyrdxlP-dep_Trfase_major"/>
</dbReference>
<dbReference type="Gene3D" id="3.40.640.10">
    <property type="entry name" value="Type I PLP-dependent aspartate aminotransferase-like (Major domain)"/>
    <property type="match status" value="1"/>
</dbReference>
<dbReference type="EC" id="4.1.99.2" evidence="1"/>
<dbReference type="GO" id="GO:0050371">
    <property type="term" value="F:tyrosine phenol-lyase activity"/>
    <property type="evidence" value="ECO:0007669"/>
    <property type="project" value="UniProtKB-EC"/>
</dbReference>
<dbReference type="Gene3D" id="3.90.1150.10">
    <property type="entry name" value="Aspartate Aminotransferase, domain 1"/>
    <property type="match status" value="1"/>
</dbReference>
<dbReference type="PANTHER" id="PTHR32325">
    <property type="entry name" value="BETA-ELIMINATING LYASE-LIKE PROTEIN-RELATED"/>
    <property type="match status" value="1"/>
</dbReference>
<dbReference type="PANTHER" id="PTHR32325:SF4">
    <property type="entry name" value="TRYPTOPHANASE"/>
    <property type="match status" value="1"/>
</dbReference>